<proteinExistence type="predicted"/>
<dbReference type="RefSeq" id="WP_089877510.1">
    <property type="nucleotide sequence ID" value="NZ_FNPF01000001.1"/>
</dbReference>
<dbReference type="OrthoDB" id="5291101at2"/>
<keyword evidence="1" id="KW-0808">Transferase</keyword>
<evidence type="ECO:0000313" key="2">
    <source>
        <dbReference type="Proteomes" id="UP000199286"/>
    </source>
</evidence>
<dbReference type="InterPro" id="IPR029044">
    <property type="entry name" value="Nucleotide-diphossugar_trans"/>
</dbReference>
<dbReference type="Proteomes" id="UP000199286">
    <property type="component" value="Unassembled WGS sequence"/>
</dbReference>
<dbReference type="AlphaFoldDB" id="A0A1H3EY99"/>
<keyword evidence="2" id="KW-1185">Reference proteome</keyword>
<protein>
    <submittedName>
        <fullName evidence="1">Glycosyltransferase</fullName>
    </submittedName>
</protein>
<dbReference type="Gene3D" id="3.90.550.10">
    <property type="entry name" value="Spore Coat Polysaccharide Biosynthesis Protein SpsA, Chain A"/>
    <property type="match status" value="1"/>
</dbReference>
<dbReference type="EMBL" id="FNPF01000001">
    <property type="protein sequence ID" value="SDX83565.1"/>
    <property type="molecule type" value="Genomic_DNA"/>
</dbReference>
<reference evidence="1 2" key="1">
    <citation type="submission" date="2016-10" db="EMBL/GenBank/DDBJ databases">
        <authorList>
            <person name="de Groot N.N."/>
        </authorList>
    </citation>
    <scope>NUCLEOTIDE SEQUENCE [LARGE SCALE GENOMIC DNA]</scope>
    <source>
        <strain evidence="1 2">DSM 26880</strain>
    </source>
</reference>
<dbReference type="STRING" id="321339.SAMN05444340_10159"/>
<organism evidence="1 2">
    <name type="scientific">Citreimonas salinaria</name>
    <dbReference type="NCBI Taxonomy" id="321339"/>
    <lineage>
        <taxon>Bacteria</taxon>
        <taxon>Pseudomonadati</taxon>
        <taxon>Pseudomonadota</taxon>
        <taxon>Alphaproteobacteria</taxon>
        <taxon>Rhodobacterales</taxon>
        <taxon>Roseobacteraceae</taxon>
        <taxon>Citreimonas</taxon>
    </lineage>
</organism>
<name>A0A1H3EY99_9RHOB</name>
<sequence length="101" mass="11577">MPPHPTLYLRRGVFDRLGLYDTSYRIAADYDAMLRYLVRGNLRLAYVPRVFVNMRMGGESNRSVAKMVQKSREDYRAIRTHGVGGVGTLALKNLGKIRQFL</sequence>
<dbReference type="SUPFAM" id="SSF53448">
    <property type="entry name" value="Nucleotide-diphospho-sugar transferases"/>
    <property type="match status" value="1"/>
</dbReference>
<accession>A0A1H3EY99</accession>
<evidence type="ECO:0000313" key="1">
    <source>
        <dbReference type="EMBL" id="SDX83565.1"/>
    </source>
</evidence>
<gene>
    <name evidence="1" type="ORF">SAMN05444340_10159</name>
</gene>
<dbReference type="GO" id="GO:0016740">
    <property type="term" value="F:transferase activity"/>
    <property type="evidence" value="ECO:0007669"/>
    <property type="project" value="UniProtKB-KW"/>
</dbReference>